<name>W1J3N6_9GAMM</name>
<comment type="caution">
    <text evidence="1">The sequence shown here is derived from an EMBL/GenBank/DDBJ whole genome shotgun (WGS) entry which is preliminary data.</text>
</comment>
<accession>W1J3N6</accession>
<protein>
    <submittedName>
        <fullName evidence="1">Similar to endo-beta-N-acetylglucosaminidase</fullName>
    </submittedName>
</protein>
<dbReference type="RefSeq" id="WP_141557208.1">
    <property type="nucleotide sequence ID" value="NZ_CAWLWS010000132.1"/>
</dbReference>
<dbReference type="InterPro" id="IPR017853">
    <property type="entry name" value="GH"/>
</dbReference>
<dbReference type="GO" id="GO:0004553">
    <property type="term" value="F:hydrolase activity, hydrolyzing O-glycosyl compounds"/>
    <property type="evidence" value="ECO:0007669"/>
    <property type="project" value="InterPro"/>
</dbReference>
<gene>
    <name evidence="1" type="ORF">XSR1_70079</name>
</gene>
<dbReference type="Proteomes" id="UP000019202">
    <property type="component" value="Unassembled WGS sequence"/>
</dbReference>
<dbReference type="AlphaFoldDB" id="W1J3N6"/>
<organism evidence="1 2">
    <name type="scientific">Xenorhabdus szentirmaii DSM 16338</name>
    <dbReference type="NCBI Taxonomy" id="1427518"/>
    <lineage>
        <taxon>Bacteria</taxon>
        <taxon>Pseudomonadati</taxon>
        <taxon>Pseudomonadota</taxon>
        <taxon>Gammaproteobacteria</taxon>
        <taxon>Enterobacterales</taxon>
        <taxon>Morganellaceae</taxon>
        <taxon>Xenorhabdus</taxon>
    </lineage>
</organism>
<dbReference type="EMBL" id="CBXF010000132">
    <property type="protein sequence ID" value="CDL85339.1"/>
    <property type="molecule type" value="Genomic_DNA"/>
</dbReference>
<dbReference type="STRING" id="1427518.XSR1_70079"/>
<evidence type="ECO:0000313" key="2">
    <source>
        <dbReference type="Proteomes" id="UP000019202"/>
    </source>
</evidence>
<keyword evidence="2" id="KW-1185">Reference proteome</keyword>
<dbReference type="Gene3D" id="3.20.20.80">
    <property type="entry name" value="Glycosidases"/>
    <property type="match status" value="1"/>
</dbReference>
<dbReference type="InterPro" id="IPR001579">
    <property type="entry name" value="Glyco_hydro_18_chit_AS"/>
</dbReference>
<sequence length="222" mass="24823">MLFYNHEMRNILENNLDSVRTLQKQGIRVQLSFFGNHQSAGWSANMSQAACITLAEKMVDDINNFGLDGINIDDEYSMQEGNTQSFYWVLQSIHGNSKFEGKKLTKALWSDSIYFSGGTNVASLLTEGYEMTYMGDVSLLDQYVQYGMDKSALLLGISPQFTALSNVRSICDSVISNAYAGVMIWAPNSFLSTEQAENYYSEIIKARDGDGASVIYKSSFFK</sequence>
<dbReference type="GeneID" id="97124214"/>
<reference evidence="1" key="1">
    <citation type="submission" date="2013-11" db="EMBL/GenBank/DDBJ databases">
        <title>Draft genome sequence and annotation of the entomopathogenic bacteria, Xenorhabdus cabanillasi strain JM26 and Xenorhabdus szentirmai strain DSM 16338.</title>
        <authorList>
            <person name="Gualtieri M."/>
            <person name="Ogier J.C."/>
            <person name="Pages S."/>
            <person name="Givaudan A."/>
            <person name="Gaudriault S."/>
        </authorList>
    </citation>
    <scope>NUCLEOTIDE SEQUENCE [LARGE SCALE GENOMIC DNA]</scope>
    <source>
        <strain evidence="1">DSM 16338</strain>
    </source>
</reference>
<dbReference type="SUPFAM" id="SSF51445">
    <property type="entry name" value="(Trans)glycosidases"/>
    <property type="match status" value="1"/>
</dbReference>
<dbReference type="OrthoDB" id="2582440at2"/>
<evidence type="ECO:0000313" key="1">
    <source>
        <dbReference type="EMBL" id="CDL85339.1"/>
    </source>
</evidence>
<proteinExistence type="predicted"/>
<dbReference type="GO" id="GO:0005975">
    <property type="term" value="P:carbohydrate metabolic process"/>
    <property type="evidence" value="ECO:0007669"/>
    <property type="project" value="InterPro"/>
</dbReference>
<dbReference type="PROSITE" id="PS01095">
    <property type="entry name" value="GH18_1"/>
    <property type="match status" value="1"/>
</dbReference>